<reference evidence="14 15" key="1">
    <citation type="submission" date="2019-10" db="EMBL/GenBank/DDBJ databases">
        <title>Gracilibacillus sp. nov. isolated from rice seeds.</title>
        <authorList>
            <person name="He S."/>
        </authorList>
    </citation>
    <scope>NUCLEOTIDE SEQUENCE [LARGE SCALE GENOMIC DNA]</scope>
    <source>
        <strain evidence="14 15">TD8</strain>
    </source>
</reference>
<keyword evidence="6 12" id="KW-0547">Nucleotide-binding</keyword>
<evidence type="ECO:0000259" key="13">
    <source>
        <dbReference type="Pfam" id="PF00294"/>
    </source>
</evidence>
<dbReference type="InterPro" id="IPR011611">
    <property type="entry name" value="PfkB_dom"/>
</dbReference>
<evidence type="ECO:0000256" key="7">
    <source>
        <dbReference type="ARBA" id="ARBA00022777"/>
    </source>
</evidence>
<feature type="active site" description="Proton acceptor" evidence="12">
    <location>
        <position position="236"/>
    </location>
</feature>
<dbReference type="RefSeq" id="WP_153405146.1">
    <property type="nucleotide sequence ID" value="NZ_ML762435.1"/>
</dbReference>
<keyword evidence="8 12" id="KW-0067">ATP-binding</keyword>
<comment type="pathway">
    <text evidence="12">Carbohydrate metabolism; D-ribose degradation; D-ribose 5-phosphate from beta-D-ribopyranose: step 2/2.</text>
</comment>
<dbReference type="Pfam" id="PF00294">
    <property type="entry name" value="PfkB"/>
    <property type="match status" value="1"/>
</dbReference>
<protein>
    <recommendedName>
        <fullName evidence="3 12">Ribokinase</fullName>
        <shortName evidence="12">RK</shortName>
        <ecNumber evidence="2 12">2.7.1.15</ecNumber>
    </recommendedName>
</protein>
<dbReference type="GO" id="GO:0005829">
    <property type="term" value="C:cytosol"/>
    <property type="evidence" value="ECO:0007669"/>
    <property type="project" value="TreeGrafter"/>
</dbReference>
<keyword evidence="12" id="KW-0963">Cytoplasm</keyword>
<dbReference type="CDD" id="cd01174">
    <property type="entry name" value="ribokinase"/>
    <property type="match status" value="1"/>
</dbReference>
<dbReference type="GO" id="GO:0019303">
    <property type="term" value="P:D-ribose catabolic process"/>
    <property type="evidence" value="ECO:0007669"/>
    <property type="project" value="UniProtKB-UniRule"/>
</dbReference>
<dbReference type="SUPFAM" id="SSF53613">
    <property type="entry name" value="Ribokinase-like"/>
    <property type="match status" value="1"/>
</dbReference>
<comment type="function">
    <text evidence="12">Catalyzes the phosphorylation of ribose at O-5 in a reaction requiring ATP and magnesium. The resulting D-ribose-5-phosphate can then be used either for sythesis of nucleotides, histidine, and tryptophan, or as a component of the pentose phosphate pathway.</text>
</comment>
<dbReference type="Gene3D" id="3.40.1190.20">
    <property type="match status" value="1"/>
</dbReference>
<feature type="binding site" evidence="12">
    <location>
        <position position="236"/>
    </location>
    <ligand>
        <name>substrate</name>
    </ligand>
</feature>
<feature type="binding site" evidence="12">
    <location>
        <begin position="235"/>
        <end position="236"/>
    </location>
    <ligand>
        <name>ATP</name>
        <dbReference type="ChEBI" id="CHEBI:30616"/>
    </ligand>
</feature>
<dbReference type="InterPro" id="IPR011877">
    <property type="entry name" value="Ribokinase"/>
</dbReference>
<comment type="subcellular location">
    <subcellularLocation>
        <location evidence="12">Cytoplasm</location>
    </subcellularLocation>
</comment>
<evidence type="ECO:0000256" key="5">
    <source>
        <dbReference type="ARBA" id="ARBA00022723"/>
    </source>
</evidence>
<dbReference type="EC" id="2.7.1.15" evidence="2 12"/>
<evidence type="ECO:0000256" key="2">
    <source>
        <dbReference type="ARBA" id="ARBA00012035"/>
    </source>
</evidence>
<dbReference type="PRINTS" id="PR00990">
    <property type="entry name" value="RIBOKINASE"/>
</dbReference>
<comment type="similarity">
    <text evidence="12">Belongs to the carbohydrate kinase PfkB family. Ribokinase subfamily.</text>
</comment>
<dbReference type="InterPro" id="IPR002173">
    <property type="entry name" value="Carboh/pur_kinase_PfkB_CS"/>
</dbReference>
<comment type="cofactor">
    <cofactor evidence="12">
        <name>Mg(2+)</name>
        <dbReference type="ChEBI" id="CHEBI:18420"/>
    </cofactor>
    <text evidence="12">Requires a divalent cation, most likely magnesium in vivo, as an electrophilic catalyst to aid phosphoryl group transfer. It is the chelate of the metal and the nucleotide that is the actual substrate.</text>
</comment>
<evidence type="ECO:0000256" key="12">
    <source>
        <dbReference type="HAMAP-Rule" id="MF_01987"/>
    </source>
</evidence>
<comment type="catalytic activity">
    <reaction evidence="12">
        <text>D-ribose + ATP = D-ribose 5-phosphate + ADP + H(+)</text>
        <dbReference type="Rhea" id="RHEA:13697"/>
        <dbReference type="ChEBI" id="CHEBI:15378"/>
        <dbReference type="ChEBI" id="CHEBI:30616"/>
        <dbReference type="ChEBI" id="CHEBI:47013"/>
        <dbReference type="ChEBI" id="CHEBI:78346"/>
        <dbReference type="ChEBI" id="CHEBI:456216"/>
        <dbReference type="EC" id="2.7.1.15"/>
    </reaction>
</comment>
<feature type="binding site" evidence="12">
    <location>
        <begin position="41"/>
        <end position="45"/>
    </location>
    <ligand>
        <name>substrate</name>
    </ligand>
</feature>
<dbReference type="Proteomes" id="UP000480246">
    <property type="component" value="Unassembled WGS sequence"/>
</dbReference>
<organism evidence="14 15">
    <name type="scientific">Gracilibacillus oryzae</name>
    <dbReference type="NCBI Taxonomy" id="1672701"/>
    <lineage>
        <taxon>Bacteria</taxon>
        <taxon>Bacillati</taxon>
        <taxon>Bacillota</taxon>
        <taxon>Bacilli</taxon>
        <taxon>Bacillales</taxon>
        <taxon>Bacillaceae</taxon>
        <taxon>Gracilibacillus</taxon>
    </lineage>
</organism>
<dbReference type="GO" id="GO:0046872">
    <property type="term" value="F:metal ion binding"/>
    <property type="evidence" value="ECO:0007669"/>
    <property type="project" value="UniProtKB-KW"/>
</dbReference>
<comment type="similarity">
    <text evidence="1">Belongs to the carbohydrate kinase pfkB family.</text>
</comment>
<evidence type="ECO:0000256" key="4">
    <source>
        <dbReference type="ARBA" id="ARBA00022679"/>
    </source>
</evidence>
<dbReference type="UniPathway" id="UPA00916">
    <property type="reaction ID" value="UER00889"/>
</dbReference>
<proteinExistence type="inferred from homology"/>
<feature type="binding site" evidence="12">
    <location>
        <position position="260"/>
    </location>
    <ligand>
        <name>ATP</name>
        <dbReference type="ChEBI" id="CHEBI:30616"/>
    </ligand>
</feature>
<feature type="domain" description="Carbohydrate kinase PfkB" evidence="13">
    <location>
        <begin position="4"/>
        <end position="278"/>
    </location>
</feature>
<dbReference type="AlphaFoldDB" id="A0A7C8KSV1"/>
<feature type="binding site" evidence="12">
    <location>
        <begin position="204"/>
        <end position="209"/>
    </location>
    <ligand>
        <name>ATP</name>
        <dbReference type="ChEBI" id="CHEBI:30616"/>
    </ligand>
</feature>
<dbReference type="NCBIfam" id="TIGR02152">
    <property type="entry name" value="D_ribokin_bact"/>
    <property type="match status" value="1"/>
</dbReference>
<accession>A0A7C8KSV1</accession>
<comment type="caution">
    <text evidence="14">The sequence shown here is derived from an EMBL/GenBank/DDBJ whole genome shotgun (WGS) entry which is preliminary data.</text>
</comment>
<comment type="subunit">
    <text evidence="12">Homodimer.</text>
</comment>
<dbReference type="GO" id="GO:0005524">
    <property type="term" value="F:ATP binding"/>
    <property type="evidence" value="ECO:0007669"/>
    <property type="project" value="UniProtKB-UniRule"/>
</dbReference>
<feature type="binding site" evidence="12">
    <location>
        <position position="271"/>
    </location>
    <ligand>
        <name>K(+)</name>
        <dbReference type="ChEBI" id="CHEBI:29103"/>
    </ligand>
</feature>
<dbReference type="PANTHER" id="PTHR10584">
    <property type="entry name" value="SUGAR KINASE"/>
    <property type="match status" value="1"/>
</dbReference>
<comment type="caution">
    <text evidence="12">Lacks conserved residue(s) required for the propagation of feature annotation.</text>
</comment>
<evidence type="ECO:0000256" key="11">
    <source>
        <dbReference type="ARBA" id="ARBA00023277"/>
    </source>
</evidence>
<evidence type="ECO:0000256" key="10">
    <source>
        <dbReference type="ARBA" id="ARBA00022958"/>
    </source>
</evidence>
<name>A0A7C8KSV1_9BACI</name>
<dbReference type="PROSITE" id="PS00584">
    <property type="entry name" value="PFKB_KINASES_2"/>
    <property type="match status" value="1"/>
</dbReference>
<evidence type="ECO:0000313" key="15">
    <source>
        <dbReference type="Proteomes" id="UP000480246"/>
    </source>
</evidence>
<dbReference type="InterPro" id="IPR029056">
    <property type="entry name" value="Ribokinase-like"/>
</dbReference>
<keyword evidence="10 12" id="KW-0630">Potassium</keyword>
<dbReference type="PANTHER" id="PTHR10584:SF166">
    <property type="entry name" value="RIBOKINASE"/>
    <property type="match status" value="1"/>
</dbReference>
<gene>
    <name evidence="12 14" type="primary">rbsK</name>
    <name evidence="14" type="ORF">F9U64_14750</name>
</gene>
<evidence type="ECO:0000256" key="3">
    <source>
        <dbReference type="ARBA" id="ARBA00016943"/>
    </source>
</evidence>
<dbReference type="InterPro" id="IPR002139">
    <property type="entry name" value="Ribo/fructo_kinase"/>
</dbReference>
<feature type="binding site" evidence="12">
    <location>
        <position position="185"/>
    </location>
    <ligand>
        <name>ATP</name>
        <dbReference type="ChEBI" id="CHEBI:30616"/>
    </ligand>
</feature>
<dbReference type="EMBL" id="WEID01000073">
    <property type="protein sequence ID" value="KAB8129896.1"/>
    <property type="molecule type" value="Genomic_DNA"/>
</dbReference>
<sequence length="289" mass="30880">MKKPKITVIGSINMDLVTSTEIFPEKGETVRGTTFETQPGGKGANQAVAAARLGADVQMIGCVGDDAFGEELLTVLQKEKINVDSVSTIPETSSGLANIILTEKDNRIIFISGANEHVTPAFVSTHKEQILDSEIVVIQFEIPKETIEYCLAMCSENNIPVIVNPAPAMQLSDEAWEKATYITPNESERAQLFGDEYEEKMMITKGEAGVEFIEAGIKTNIPGHQVEVLDTTGAGDTFNGALAAQLAQGSSLREALTFANAAAALSVQKLGAQSGMPTAEEVDQFLKKG</sequence>
<feature type="binding site" evidence="12">
    <location>
        <position position="269"/>
    </location>
    <ligand>
        <name>K(+)</name>
        <dbReference type="ChEBI" id="CHEBI:29103"/>
    </ligand>
</feature>
<keyword evidence="11 12" id="KW-0119">Carbohydrate metabolism</keyword>
<keyword evidence="7 12" id="KW-0418">Kinase</keyword>
<feature type="binding site" evidence="12">
    <location>
        <position position="141"/>
    </location>
    <ligand>
        <name>substrate</name>
    </ligand>
</feature>
<evidence type="ECO:0000313" key="14">
    <source>
        <dbReference type="EMBL" id="KAB8129896.1"/>
    </source>
</evidence>
<feature type="binding site" evidence="12">
    <location>
        <begin position="13"/>
        <end position="15"/>
    </location>
    <ligand>
        <name>substrate</name>
    </ligand>
</feature>
<comment type="activity regulation">
    <text evidence="12">Activated by a monovalent cation that binds near, but not in, the active site. The most likely occupant of the site in vivo is potassium. Ion binding induces a conformational change that may alter substrate affinity.</text>
</comment>
<feature type="binding site" evidence="12">
    <location>
        <position position="266"/>
    </location>
    <ligand>
        <name>K(+)</name>
        <dbReference type="ChEBI" id="CHEBI:29103"/>
    </ligand>
</feature>
<keyword evidence="5 12" id="KW-0479">Metal-binding</keyword>
<feature type="binding site" evidence="12">
    <location>
        <position position="232"/>
    </location>
    <ligand>
        <name>K(+)</name>
        <dbReference type="ChEBI" id="CHEBI:29103"/>
    </ligand>
</feature>
<evidence type="ECO:0000256" key="8">
    <source>
        <dbReference type="ARBA" id="ARBA00022840"/>
    </source>
</evidence>
<dbReference type="GO" id="GO:0004747">
    <property type="term" value="F:ribokinase activity"/>
    <property type="evidence" value="ECO:0007669"/>
    <property type="project" value="UniProtKB-UniRule"/>
</dbReference>
<evidence type="ECO:0000256" key="6">
    <source>
        <dbReference type="ARBA" id="ARBA00022741"/>
    </source>
</evidence>
<feature type="binding site" evidence="12">
    <location>
        <position position="230"/>
    </location>
    <ligand>
        <name>K(+)</name>
        <dbReference type="ChEBI" id="CHEBI:29103"/>
    </ligand>
</feature>
<keyword evidence="15" id="KW-1185">Reference proteome</keyword>
<evidence type="ECO:0000256" key="1">
    <source>
        <dbReference type="ARBA" id="ARBA00005380"/>
    </source>
</evidence>
<keyword evidence="9 12" id="KW-0460">Magnesium</keyword>
<dbReference type="HAMAP" id="MF_01987">
    <property type="entry name" value="Ribokinase"/>
    <property type="match status" value="1"/>
</dbReference>
<keyword evidence="4 12" id="KW-0808">Transferase</keyword>
<dbReference type="OrthoDB" id="9775849at2"/>
<evidence type="ECO:0000256" key="9">
    <source>
        <dbReference type="ARBA" id="ARBA00022842"/>
    </source>
</evidence>